<dbReference type="EMBL" id="JAUSXB010000001">
    <property type="protein sequence ID" value="MDQ0675953.1"/>
    <property type="molecule type" value="Genomic_DNA"/>
</dbReference>
<dbReference type="SUPFAM" id="SSF54637">
    <property type="entry name" value="Thioesterase/thiol ester dehydrase-isomerase"/>
    <property type="match status" value="1"/>
</dbReference>
<comment type="caution">
    <text evidence="1">The sequence shown here is derived from an EMBL/GenBank/DDBJ whole genome shotgun (WGS) entry which is preliminary data.</text>
</comment>
<dbReference type="CDD" id="cd00586">
    <property type="entry name" value="4HBT"/>
    <property type="match status" value="1"/>
</dbReference>
<name>A0ABU0PPQ6_9MICC</name>
<reference evidence="1 2" key="1">
    <citation type="submission" date="2023-07" db="EMBL/GenBank/DDBJ databases">
        <title>Comparative genomics of wheat-associated soil bacteria to identify genetic determinants of phenazine resistance.</title>
        <authorList>
            <person name="Mouncey N."/>
        </authorList>
    </citation>
    <scope>NUCLEOTIDE SEQUENCE [LARGE SCALE GENOMIC DNA]</scope>
    <source>
        <strain evidence="1 2">W1I3</strain>
    </source>
</reference>
<protein>
    <submittedName>
        <fullName evidence="1">Acyl-CoA thioester hydrolase</fullName>
        <ecNumber evidence="1">3.1.2.-</ecNumber>
    </submittedName>
</protein>
<keyword evidence="1" id="KW-0378">Hydrolase</keyword>
<dbReference type="Pfam" id="PF13279">
    <property type="entry name" value="4HBT_2"/>
    <property type="match status" value="1"/>
</dbReference>
<keyword evidence="2" id="KW-1185">Reference proteome</keyword>
<dbReference type="Gene3D" id="3.10.129.10">
    <property type="entry name" value="Hotdog Thioesterase"/>
    <property type="match status" value="1"/>
</dbReference>
<dbReference type="Proteomes" id="UP001236806">
    <property type="component" value="Unassembled WGS sequence"/>
</dbReference>
<sequence length="163" mass="17974">MQEDAAAQLGPQHAVGGSRIEVLVPMRWGDMDAYGHINNVQIVRMLEEARIAAFGTPRGAGLPGVEPHVSLFNDVPEGTMALVVDHKIRYVRTLEYRNVPAVVQVWIGAVKGASFDIHYVLQDPVTREDCVKASSHLAFVDEATGRVQRLTAEQKERMAPFTI</sequence>
<gene>
    <name evidence="1" type="ORF">QFZ36_003514</name>
</gene>
<proteinExistence type="predicted"/>
<dbReference type="GO" id="GO:0016787">
    <property type="term" value="F:hydrolase activity"/>
    <property type="evidence" value="ECO:0007669"/>
    <property type="project" value="UniProtKB-KW"/>
</dbReference>
<accession>A0ABU0PPQ6</accession>
<dbReference type="PANTHER" id="PTHR31793:SF24">
    <property type="entry name" value="LONG-CHAIN ACYL-COA THIOESTERASE FADM"/>
    <property type="match status" value="1"/>
</dbReference>
<dbReference type="PANTHER" id="PTHR31793">
    <property type="entry name" value="4-HYDROXYBENZOYL-COA THIOESTERASE FAMILY MEMBER"/>
    <property type="match status" value="1"/>
</dbReference>
<organism evidence="1 2">
    <name type="scientific">Pseudarthrobacter siccitolerans</name>
    <dbReference type="NCBI Taxonomy" id="861266"/>
    <lineage>
        <taxon>Bacteria</taxon>
        <taxon>Bacillati</taxon>
        <taxon>Actinomycetota</taxon>
        <taxon>Actinomycetes</taxon>
        <taxon>Micrococcales</taxon>
        <taxon>Micrococcaceae</taxon>
        <taxon>Pseudarthrobacter</taxon>
    </lineage>
</organism>
<evidence type="ECO:0000313" key="1">
    <source>
        <dbReference type="EMBL" id="MDQ0675953.1"/>
    </source>
</evidence>
<dbReference type="EC" id="3.1.2.-" evidence="1"/>
<evidence type="ECO:0000313" key="2">
    <source>
        <dbReference type="Proteomes" id="UP001236806"/>
    </source>
</evidence>
<dbReference type="InterPro" id="IPR029069">
    <property type="entry name" value="HotDog_dom_sf"/>
</dbReference>
<dbReference type="InterPro" id="IPR050563">
    <property type="entry name" value="4-hydroxybenzoyl-CoA_TE"/>
</dbReference>